<organism evidence="4 5">
    <name type="scientific">Lophiostoma macrostomum CBS 122681</name>
    <dbReference type="NCBI Taxonomy" id="1314788"/>
    <lineage>
        <taxon>Eukaryota</taxon>
        <taxon>Fungi</taxon>
        <taxon>Dikarya</taxon>
        <taxon>Ascomycota</taxon>
        <taxon>Pezizomycotina</taxon>
        <taxon>Dothideomycetes</taxon>
        <taxon>Pleosporomycetidae</taxon>
        <taxon>Pleosporales</taxon>
        <taxon>Lophiostomataceae</taxon>
        <taxon>Lophiostoma</taxon>
    </lineage>
</organism>
<dbReference type="Proteomes" id="UP000799324">
    <property type="component" value="Unassembled WGS sequence"/>
</dbReference>
<dbReference type="PANTHER" id="PTHR43544">
    <property type="entry name" value="SHORT-CHAIN DEHYDROGENASE/REDUCTASE"/>
    <property type="match status" value="1"/>
</dbReference>
<dbReference type="GO" id="GO:0005737">
    <property type="term" value="C:cytoplasm"/>
    <property type="evidence" value="ECO:0007669"/>
    <property type="project" value="TreeGrafter"/>
</dbReference>
<dbReference type="EMBL" id="MU004552">
    <property type="protein sequence ID" value="KAF2648200.1"/>
    <property type="molecule type" value="Genomic_DNA"/>
</dbReference>
<dbReference type="InterPro" id="IPR036291">
    <property type="entry name" value="NAD(P)-bd_dom_sf"/>
</dbReference>
<evidence type="ECO:0000256" key="2">
    <source>
        <dbReference type="ARBA" id="ARBA00022857"/>
    </source>
</evidence>
<protein>
    <submittedName>
        <fullName evidence="4">NAD(P)-binding protein</fullName>
    </submittedName>
</protein>
<evidence type="ECO:0000256" key="3">
    <source>
        <dbReference type="ARBA" id="ARBA00023002"/>
    </source>
</evidence>
<dbReference type="AlphaFoldDB" id="A0A6A6SKQ5"/>
<gene>
    <name evidence="4" type="ORF">K491DRAFT_671025</name>
</gene>
<reference evidence="4" key="1">
    <citation type="journal article" date="2020" name="Stud. Mycol.">
        <title>101 Dothideomycetes genomes: a test case for predicting lifestyles and emergence of pathogens.</title>
        <authorList>
            <person name="Haridas S."/>
            <person name="Albert R."/>
            <person name="Binder M."/>
            <person name="Bloem J."/>
            <person name="Labutti K."/>
            <person name="Salamov A."/>
            <person name="Andreopoulos B."/>
            <person name="Baker S."/>
            <person name="Barry K."/>
            <person name="Bills G."/>
            <person name="Bluhm B."/>
            <person name="Cannon C."/>
            <person name="Castanera R."/>
            <person name="Culley D."/>
            <person name="Daum C."/>
            <person name="Ezra D."/>
            <person name="Gonzalez J."/>
            <person name="Henrissat B."/>
            <person name="Kuo A."/>
            <person name="Liang C."/>
            <person name="Lipzen A."/>
            <person name="Lutzoni F."/>
            <person name="Magnuson J."/>
            <person name="Mondo S."/>
            <person name="Nolan M."/>
            <person name="Ohm R."/>
            <person name="Pangilinan J."/>
            <person name="Park H.-J."/>
            <person name="Ramirez L."/>
            <person name="Alfaro M."/>
            <person name="Sun H."/>
            <person name="Tritt A."/>
            <person name="Yoshinaga Y."/>
            <person name="Zwiers L.-H."/>
            <person name="Turgeon B."/>
            <person name="Goodwin S."/>
            <person name="Spatafora J."/>
            <person name="Crous P."/>
            <person name="Grigoriev I."/>
        </authorList>
    </citation>
    <scope>NUCLEOTIDE SEQUENCE</scope>
    <source>
        <strain evidence="4">CBS 122681</strain>
    </source>
</reference>
<proteinExistence type="inferred from homology"/>
<dbReference type="PANTHER" id="PTHR43544:SF7">
    <property type="entry name" value="NADB-LER2"/>
    <property type="match status" value="1"/>
</dbReference>
<name>A0A6A6SKQ5_9PLEO</name>
<keyword evidence="2" id="KW-0521">NADP</keyword>
<dbReference type="Pfam" id="PF00106">
    <property type="entry name" value="adh_short"/>
    <property type="match status" value="1"/>
</dbReference>
<sequence>MPGKTYLITGANRGLGHGLFTHYLAKPHNTIIAAVRNISAASHLLTLPHDPSTRIILAQIDSASKTDAFEAVAQLRAQGITSIDVVVSAAGIMPKLYSLEEQPLVEFEELLNVNAKSVLVLFQATAGLLRNARDEGKGNPKFVFISGKGGSLNEQHMFKGSHIAAHAAAKALANMLVLRMGVENDWLVAVCINPGLVQTDMGNAGARAAGLEKAFLTLEESSRNTAGIIDNATKEHSGKFFDEMIGRIHPW</sequence>
<evidence type="ECO:0000313" key="4">
    <source>
        <dbReference type="EMBL" id="KAF2648200.1"/>
    </source>
</evidence>
<dbReference type="InterPro" id="IPR002347">
    <property type="entry name" value="SDR_fam"/>
</dbReference>
<keyword evidence="5" id="KW-1185">Reference proteome</keyword>
<dbReference type="InterPro" id="IPR051468">
    <property type="entry name" value="Fungal_SecMetab_SDRs"/>
</dbReference>
<comment type="similarity">
    <text evidence="1">Belongs to the short-chain dehydrogenases/reductases (SDR) family.</text>
</comment>
<dbReference type="GO" id="GO:0016491">
    <property type="term" value="F:oxidoreductase activity"/>
    <property type="evidence" value="ECO:0007669"/>
    <property type="project" value="UniProtKB-KW"/>
</dbReference>
<dbReference type="OrthoDB" id="9876299at2759"/>
<dbReference type="PRINTS" id="PR00081">
    <property type="entry name" value="GDHRDH"/>
</dbReference>
<accession>A0A6A6SKQ5</accession>
<evidence type="ECO:0000313" key="5">
    <source>
        <dbReference type="Proteomes" id="UP000799324"/>
    </source>
</evidence>
<dbReference type="Gene3D" id="3.40.50.720">
    <property type="entry name" value="NAD(P)-binding Rossmann-like Domain"/>
    <property type="match status" value="1"/>
</dbReference>
<keyword evidence="3" id="KW-0560">Oxidoreductase</keyword>
<evidence type="ECO:0000256" key="1">
    <source>
        <dbReference type="ARBA" id="ARBA00006484"/>
    </source>
</evidence>
<dbReference type="SUPFAM" id="SSF51735">
    <property type="entry name" value="NAD(P)-binding Rossmann-fold domains"/>
    <property type="match status" value="1"/>
</dbReference>